<feature type="domain" description="RCK C-terminal" evidence="1">
    <location>
        <begin position="141"/>
        <end position="229"/>
    </location>
</feature>
<dbReference type="RefSeq" id="WP_013817109.1">
    <property type="nucleotide sequence ID" value="NC_015572.1"/>
</dbReference>
<dbReference type="STRING" id="857087.Metme_0391"/>
<dbReference type="Pfam" id="PF02080">
    <property type="entry name" value="TrkA_C"/>
    <property type="match status" value="1"/>
</dbReference>
<sequence length="234" mass="26434">MKQIAVFGYNRLSFEAISRIDTEAHQIQVFDHNPAQVDLACDLGFDAAILDFRNDEDLKTIGIGSSIDTLLCCFEDDSENVFLTLSARALDKDLQIIAIIDSPDAAEKLLAAGANKIIDPYQICGRKIHDMLKRPEINDLFDHTVFGRNDLHLAEVVVSETSFMRDIFVSQLELNTHYNLILIGIINKQISDQMHFVAEEEDRKLNPGDILVILGPSREIRAFKKDMKDELCKI</sequence>
<dbReference type="Gene3D" id="3.30.70.1450">
    <property type="entry name" value="Regulator of K+ conductance, C-terminal domain"/>
    <property type="match status" value="1"/>
</dbReference>
<dbReference type="SUPFAM" id="SSF116726">
    <property type="entry name" value="TrkA C-terminal domain-like"/>
    <property type="match status" value="1"/>
</dbReference>
<dbReference type="Pfam" id="PF02254">
    <property type="entry name" value="TrkA_N"/>
    <property type="match status" value="1"/>
</dbReference>
<evidence type="ECO:0000313" key="2">
    <source>
        <dbReference type="EMBL" id="AEF98836.1"/>
    </source>
</evidence>
<reference evidence="2 3" key="1">
    <citation type="journal article" date="2011" name="J. Bacteriol.">
        <title>Complete Genome Sequence of the Aerobic Marine Methanotroph Methylomonas methanica MC09.</title>
        <authorList>
            <person name="Boden R."/>
            <person name="Cunliffe M."/>
            <person name="Scanlan J."/>
            <person name="Moussard H."/>
            <person name="Kits K.D."/>
            <person name="Klotz M.G."/>
            <person name="Jetten M.S."/>
            <person name="Vuilleumier S."/>
            <person name="Han J."/>
            <person name="Peters L."/>
            <person name="Mikhailova N."/>
            <person name="Teshima H."/>
            <person name="Tapia R."/>
            <person name="Kyrpides N."/>
            <person name="Ivanova N."/>
            <person name="Pagani I."/>
            <person name="Cheng J.F."/>
            <person name="Goodwin L."/>
            <person name="Han C."/>
            <person name="Hauser L."/>
            <person name="Land M.L."/>
            <person name="Lapidus A."/>
            <person name="Lucas S."/>
            <person name="Pitluck S."/>
            <person name="Woyke T."/>
            <person name="Stein L."/>
            <person name="Murrell J.C."/>
        </authorList>
    </citation>
    <scope>NUCLEOTIDE SEQUENCE [LARGE SCALE GENOMIC DNA]</scope>
    <source>
        <strain evidence="2 3">MC09</strain>
    </source>
</reference>
<dbReference type="InterPro" id="IPR036291">
    <property type="entry name" value="NAD(P)-bd_dom_sf"/>
</dbReference>
<dbReference type="InterPro" id="IPR036721">
    <property type="entry name" value="RCK_C_sf"/>
</dbReference>
<dbReference type="SUPFAM" id="SSF51735">
    <property type="entry name" value="NAD(P)-binding Rossmann-fold domains"/>
    <property type="match status" value="1"/>
</dbReference>
<dbReference type="Gene3D" id="3.40.50.720">
    <property type="entry name" value="NAD(P)-binding Rossmann-like Domain"/>
    <property type="match status" value="1"/>
</dbReference>
<dbReference type="KEGG" id="mmt:Metme_0391"/>
<evidence type="ECO:0000313" key="3">
    <source>
        <dbReference type="Proteomes" id="UP000008888"/>
    </source>
</evidence>
<dbReference type="PROSITE" id="PS51202">
    <property type="entry name" value="RCK_C"/>
    <property type="match status" value="1"/>
</dbReference>
<dbReference type="PANTHER" id="PTHR43833:SF9">
    <property type="entry name" value="POTASSIUM CHANNEL PROTEIN YUGO-RELATED"/>
    <property type="match status" value="1"/>
</dbReference>
<dbReference type="HOGENOM" id="CLU_050982_4_0_6"/>
<dbReference type="eggNOG" id="COG1226">
    <property type="taxonomic scope" value="Bacteria"/>
</dbReference>
<accession>G0A1E3</accession>
<dbReference type="AlphaFoldDB" id="G0A1E3"/>
<protein>
    <submittedName>
        <fullName evidence="2">TrkA-N domain protein</fullName>
    </submittedName>
</protein>
<dbReference type="PANTHER" id="PTHR43833">
    <property type="entry name" value="POTASSIUM CHANNEL PROTEIN 2-RELATED-RELATED"/>
    <property type="match status" value="1"/>
</dbReference>
<keyword evidence="3" id="KW-1185">Reference proteome</keyword>
<proteinExistence type="predicted"/>
<dbReference type="Proteomes" id="UP000008888">
    <property type="component" value="Chromosome"/>
</dbReference>
<dbReference type="InterPro" id="IPR003148">
    <property type="entry name" value="RCK_N"/>
</dbReference>
<name>G0A1E3_METMM</name>
<reference evidence="3" key="3">
    <citation type="submission" date="2011-05" db="EMBL/GenBank/DDBJ databases">
        <title>Complete sequence of Methylomonas methanica MC09.</title>
        <authorList>
            <consortium name="US DOE Joint Genome Institute"/>
            <person name="Lucas S."/>
            <person name="Han J."/>
            <person name="Lapidus A."/>
            <person name="Cheng J.-F."/>
            <person name="Goodwin L."/>
            <person name="Pitluck S."/>
            <person name="Peters L."/>
            <person name="Mikhailova N."/>
            <person name="Teshima H."/>
            <person name="Han C."/>
            <person name="Tapia R."/>
            <person name="Land M."/>
            <person name="Hauser L."/>
            <person name="Kyrpides N."/>
            <person name="Ivanova N."/>
            <person name="Pagani I."/>
            <person name="Stein L."/>
            <person name="Woyke T."/>
        </authorList>
    </citation>
    <scope>NUCLEOTIDE SEQUENCE [LARGE SCALE GENOMIC DNA]</scope>
    <source>
        <strain evidence="3">MC09</strain>
    </source>
</reference>
<evidence type="ECO:0000259" key="1">
    <source>
        <dbReference type="PROSITE" id="PS51202"/>
    </source>
</evidence>
<organism evidence="2 3">
    <name type="scientific">Methylomonas methanica (strain DSM 25384 / MC09)</name>
    <dbReference type="NCBI Taxonomy" id="857087"/>
    <lineage>
        <taxon>Bacteria</taxon>
        <taxon>Pseudomonadati</taxon>
        <taxon>Pseudomonadota</taxon>
        <taxon>Gammaproteobacteria</taxon>
        <taxon>Methylococcales</taxon>
        <taxon>Methylococcaceae</taxon>
        <taxon>Methylomonas</taxon>
    </lineage>
</organism>
<dbReference type="InterPro" id="IPR050721">
    <property type="entry name" value="Trk_Ktr_HKT_K-transport"/>
</dbReference>
<dbReference type="InterPro" id="IPR006037">
    <property type="entry name" value="RCK_C"/>
</dbReference>
<dbReference type="OrthoDB" id="5565451at2"/>
<reference key="2">
    <citation type="submission" date="2011-05" db="EMBL/GenBank/DDBJ databases">
        <title>Complete genome sequence of the aerobic marine methanotroph Methylomonas methanica MC09.</title>
        <authorList>
            <person name="Boden R."/>
            <person name="Cunliffe M."/>
            <person name="Scanlan J."/>
            <person name="Moussard H."/>
            <person name="Kits K.D."/>
            <person name="Klotz M."/>
            <person name="Jetten M."/>
            <person name="Vuilleumier S."/>
            <person name="Han J."/>
            <person name="Peters L."/>
            <person name="Mikhailova N."/>
            <person name="Teshima H."/>
            <person name="Tapia R."/>
            <person name="Kyrpides N."/>
            <person name="Ivanova N."/>
            <person name="Pagani I."/>
            <person name="Cheng J.-F."/>
            <person name="Goodwin L."/>
            <person name="Han C."/>
            <person name="Hauser L."/>
            <person name="Land M."/>
            <person name="Lapidus A."/>
            <person name="Lucas S."/>
            <person name="Pitluck S."/>
            <person name="Woyke T."/>
            <person name="Stein L.Y."/>
            <person name="Murrell C."/>
        </authorList>
    </citation>
    <scope>NUCLEOTIDE SEQUENCE</scope>
    <source>
        <strain>MC09</strain>
    </source>
</reference>
<dbReference type="EMBL" id="CP002738">
    <property type="protein sequence ID" value="AEF98836.1"/>
    <property type="molecule type" value="Genomic_DNA"/>
</dbReference>
<gene>
    <name evidence="2" type="ordered locus">Metme_0391</name>
</gene>
<dbReference type="GO" id="GO:0006813">
    <property type="term" value="P:potassium ion transport"/>
    <property type="evidence" value="ECO:0007669"/>
    <property type="project" value="InterPro"/>
</dbReference>
<dbReference type="GO" id="GO:0008324">
    <property type="term" value="F:monoatomic cation transmembrane transporter activity"/>
    <property type="evidence" value="ECO:0007669"/>
    <property type="project" value="InterPro"/>
</dbReference>